<dbReference type="Proteomes" id="UP000298218">
    <property type="component" value="Unassembled WGS sequence"/>
</dbReference>
<dbReference type="InterPro" id="IPR002699">
    <property type="entry name" value="V_ATPase_D"/>
</dbReference>
<organism evidence="5 6">
    <name type="scientific">Cryobacterium psychrophilum</name>
    <dbReference type="NCBI Taxonomy" id="41988"/>
    <lineage>
        <taxon>Bacteria</taxon>
        <taxon>Bacillati</taxon>
        <taxon>Actinomycetota</taxon>
        <taxon>Actinomycetes</taxon>
        <taxon>Micrococcales</taxon>
        <taxon>Microbacteriaceae</taxon>
        <taxon>Cryobacterium</taxon>
    </lineage>
</organism>
<dbReference type="PANTHER" id="PTHR11671">
    <property type="entry name" value="V-TYPE ATP SYNTHASE SUBUNIT D"/>
    <property type="match status" value="1"/>
</dbReference>
<evidence type="ECO:0000256" key="3">
    <source>
        <dbReference type="ARBA" id="ARBA00023065"/>
    </source>
</evidence>
<keyword evidence="2" id="KW-0813">Transport</keyword>
<dbReference type="EMBL" id="SOHQ01000014">
    <property type="protein sequence ID" value="TFD80591.1"/>
    <property type="molecule type" value="Genomic_DNA"/>
</dbReference>
<feature type="region of interest" description="Disordered" evidence="4">
    <location>
        <begin position="224"/>
        <end position="244"/>
    </location>
</feature>
<evidence type="ECO:0000313" key="5">
    <source>
        <dbReference type="EMBL" id="TFD80591.1"/>
    </source>
</evidence>
<evidence type="ECO:0000313" key="6">
    <source>
        <dbReference type="Proteomes" id="UP000298218"/>
    </source>
</evidence>
<feature type="compositionally biased region" description="Basic and acidic residues" evidence="4">
    <location>
        <begin position="234"/>
        <end position="244"/>
    </location>
</feature>
<name>A0A4Y8KT19_9MICO</name>
<gene>
    <name evidence="5" type="ORF">E3T53_04580</name>
</gene>
<evidence type="ECO:0000256" key="4">
    <source>
        <dbReference type="SAM" id="MobiDB-lite"/>
    </source>
</evidence>
<comment type="caution">
    <text evidence="5">The sequence shown here is derived from an EMBL/GenBank/DDBJ whole genome shotgun (WGS) entry which is preliminary data.</text>
</comment>
<protein>
    <recommendedName>
        <fullName evidence="7">V-type ATP synthase subunit D</fullName>
    </recommendedName>
</protein>
<evidence type="ECO:0000256" key="2">
    <source>
        <dbReference type="ARBA" id="ARBA00022448"/>
    </source>
</evidence>
<evidence type="ECO:0000256" key="1">
    <source>
        <dbReference type="ARBA" id="ARBA00005850"/>
    </source>
</evidence>
<dbReference type="OrthoDB" id="3481653at2"/>
<keyword evidence="3" id="KW-0406">Ion transport</keyword>
<proteinExistence type="inferred from homology"/>
<evidence type="ECO:0008006" key="7">
    <source>
        <dbReference type="Google" id="ProtNLM"/>
    </source>
</evidence>
<reference evidence="5 6" key="1">
    <citation type="submission" date="2019-03" db="EMBL/GenBank/DDBJ databases">
        <title>Genomics of glacier-inhabiting Cryobacterium strains.</title>
        <authorList>
            <person name="Liu Q."/>
            <person name="Xin Y.-H."/>
        </authorList>
    </citation>
    <scope>NUCLEOTIDE SEQUENCE [LARGE SCALE GENOMIC DNA]</scope>
    <source>
        <strain evidence="5 6">CGMCC 1.4292</strain>
    </source>
</reference>
<dbReference type="Pfam" id="PF01813">
    <property type="entry name" value="ATP-synt_D"/>
    <property type="match status" value="1"/>
</dbReference>
<dbReference type="AlphaFoldDB" id="A0A4Y8KT19"/>
<sequence>MDSIGCAARAGANDDIDRVAAAVPARSTGAIVTATGHAGKVRLERRLLTARHGATLLDRKQRIIAEELDRLELHADSTRRRWEEQANEAAVWLQRTVALDGQELLKHASPADPTIVEVKWGGAMGVRYPVDATCVLPDATPAGGSSALAWATATHRSAIVVAAQYAAAQRAVVLLSRELTATRTRQGAIENRWIPRLENELRVIRQKLEEQELEENLRVHWAAKHQAETSSATRTRDIGETDSP</sequence>
<comment type="similarity">
    <text evidence="1">Belongs to the V-ATPase D subunit family.</text>
</comment>
<dbReference type="GO" id="GO:0046961">
    <property type="term" value="F:proton-transporting ATPase activity, rotational mechanism"/>
    <property type="evidence" value="ECO:0007669"/>
    <property type="project" value="InterPro"/>
</dbReference>
<dbReference type="Gene3D" id="1.10.287.3240">
    <property type="match status" value="1"/>
</dbReference>
<keyword evidence="6" id="KW-1185">Reference proteome</keyword>
<accession>A0A4Y8KT19</accession>